<accession>A0A1I3KJ95</accession>
<protein>
    <recommendedName>
        <fullName evidence="3">ParB/Sulfiredoxin domain-containing protein</fullName>
    </recommendedName>
</protein>
<evidence type="ECO:0008006" key="3">
    <source>
        <dbReference type="Google" id="ProtNLM"/>
    </source>
</evidence>
<sequence>MVIRVLMQRLLEHVRATFLSGISILQNEGLRPFIQAGLRELNLNHRGFYYYLNYLYKQSHGSYRTAEPFTIVNTDPQRIRYRAPRDIDRWKHVGEVRDGNWDYSSRTLEDSVKYRSVVDRFENGTPWKETDIYQETLERLENGETHWNGCRTVDDLERRIDHVERLYETIRKSGFKSQSELHSESVKSIVLSGAFDRSKTDVAVAVGRDGEFLFVDGNHRLAIAHVLGLEDMPVRVVVRHARWQNIREEITSADSKDELSDDAVRSLSHPDVRSVVDQNEF</sequence>
<organism evidence="1 2">
    <name type="scientific">Natronobacterium gregoryi</name>
    <dbReference type="NCBI Taxonomy" id="44930"/>
    <lineage>
        <taxon>Archaea</taxon>
        <taxon>Methanobacteriati</taxon>
        <taxon>Methanobacteriota</taxon>
        <taxon>Stenosarchaea group</taxon>
        <taxon>Halobacteria</taxon>
        <taxon>Halobacteriales</taxon>
        <taxon>Natrialbaceae</taxon>
        <taxon>Natronobacterium</taxon>
    </lineage>
</organism>
<reference evidence="1 2" key="1">
    <citation type="submission" date="2016-10" db="EMBL/GenBank/DDBJ databases">
        <authorList>
            <person name="de Groot N.N."/>
        </authorList>
    </citation>
    <scope>NUCLEOTIDE SEQUENCE [LARGE SCALE GENOMIC DNA]</scope>
    <source>
        <strain evidence="1 2">SP2</strain>
    </source>
</reference>
<dbReference type="OMA" id="HARWQNI"/>
<gene>
    <name evidence="1" type="ORF">SAMN05443661_10487</name>
</gene>
<dbReference type="SUPFAM" id="SSF110849">
    <property type="entry name" value="ParB/Sulfiredoxin"/>
    <property type="match status" value="1"/>
</dbReference>
<dbReference type="Proteomes" id="UP000182829">
    <property type="component" value="Unassembled WGS sequence"/>
</dbReference>
<dbReference type="EMBL" id="FORO01000004">
    <property type="protein sequence ID" value="SFI72549.1"/>
    <property type="molecule type" value="Genomic_DNA"/>
</dbReference>
<evidence type="ECO:0000313" key="2">
    <source>
        <dbReference type="Proteomes" id="UP000182829"/>
    </source>
</evidence>
<dbReference type="InterPro" id="IPR036086">
    <property type="entry name" value="ParB/Sulfiredoxin_sf"/>
</dbReference>
<dbReference type="AlphaFoldDB" id="A0A1I3KJ95"/>
<name>A0A1I3KJ95_9EURY</name>
<proteinExistence type="predicted"/>
<evidence type="ECO:0000313" key="1">
    <source>
        <dbReference type="EMBL" id="SFI72549.1"/>
    </source>
</evidence>